<dbReference type="GeneID" id="5895045"/>
<reference evidence="3 4" key="1">
    <citation type="journal article" date="2008" name="Nature">
        <title>The genome of the choanoflagellate Monosiga brevicollis and the origin of metazoans.</title>
        <authorList>
            <consortium name="JGI Sequencing"/>
            <person name="King N."/>
            <person name="Westbrook M.J."/>
            <person name="Young S.L."/>
            <person name="Kuo A."/>
            <person name="Abedin M."/>
            <person name="Chapman J."/>
            <person name="Fairclough S."/>
            <person name="Hellsten U."/>
            <person name="Isogai Y."/>
            <person name="Letunic I."/>
            <person name="Marr M."/>
            <person name="Pincus D."/>
            <person name="Putnam N."/>
            <person name="Rokas A."/>
            <person name="Wright K.J."/>
            <person name="Zuzow R."/>
            <person name="Dirks W."/>
            <person name="Good M."/>
            <person name="Goodstein D."/>
            <person name="Lemons D."/>
            <person name="Li W."/>
            <person name="Lyons J.B."/>
            <person name="Morris A."/>
            <person name="Nichols S."/>
            <person name="Richter D.J."/>
            <person name="Salamov A."/>
            <person name="Bork P."/>
            <person name="Lim W.A."/>
            <person name="Manning G."/>
            <person name="Miller W.T."/>
            <person name="McGinnis W."/>
            <person name="Shapiro H."/>
            <person name="Tjian R."/>
            <person name="Grigoriev I.V."/>
            <person name="Rokhsar D."/>
        </authorList>
    </citation>
    <scope>NUCLEOTIDE SEQUENCE [LARGE SCALE GENOMIC DNA]</scope>
    <source>
        <strain evidence="4">MX1 / ATCC 50154</strain>
    </source>
</reference>
<evidence type="ECO:0000256" key="2">
    <source>
        <dbReference type="SAM" id="SignalP"/>
    </source>
</evidence>
<name>A9VAK2_MONBE</name>
<evidence type="ECO:0000313" key="3">
    <source>
        <dbReference type="EMBL" id="EDQ85336.1"/>
    </source>
</evidence>
<proteinExistence type="predicted"/>
<dbReference type="AlphaFoldDB" id="A9VAK2"/>
<evidence type="ECO:0000313" key="4">
    <source>
        <dbReference type="Proteomes" id="UP000001357"/>
    </source>
</evidence>
<dbReference type="PROSITE" id="PS51257">
    <property type="entry name" value="PROKAR_LIPOPROTEIN"/>
    <property type="match status" value="1"/>
</dbReference>
<dbReference type="EMBL" id="CH991574">
    <property type="protein sequence ID" value="EDQ85336.1"/>
    <property type="molecule type" value="Genomic_DNA"/>
</dbReference>
<accession>A9VAK2</accession>
<evidence type="ECO:0000256" key="1">
    <source>
        <dbReference type="SAM" id="MobiDB-lite"/>
    </source>
</evidence>
<dbReference type="RefSeq" id="XP_001749747.1">
    <property type="nucleotide sequence ID" value="XM_001749695.1"/>
</dbReference>
<organism evidence="3 4">
    <name type="scientific">Monosiga brevicollis</name>
    <name type="common">Choanoflagellate</name>
    <dbReference type="NCBI Taxonomy" id="81824"/>
    <lineage>
        <taxon>Eukaryota</taxon>
        <taxon>Choanoflagellata</taxon>
        <taxon>Craspedida</taxon>
        <taxon>Salpingoecidae</taxon>
        <taxon>Monosiga</taxon>
    </lineage>
</organism>
<feature type="compositionally biased region" description="Acidic residues" evidence="1">
    <location>
        <begin position="180"/>
        <end position="196"/>
    </location>
</feature>
<dbReference type="KEGG" id="mbr:MONBRDRAFT_29254"/>
<feature type="chain" id="PRO_5002742906" description="Extracellular membrane protein CFEM domain-containing protein" evidence="2">
    <location>
        <begin position="18"/>
        <end position="233"/>
    </location>
</feature>
<evidence type="ECO:0008006" key="5">
    <source>
        <dbReference type="Google" id="ProtNLM"/>
    </source>
</evidence>
<dbReference type="InParanoid" id="A9VAK2"/>
<feature type="region of interest" description="Disordered" evidence="1">
    <location>
        <begin position="178"/>
        <end position="214"/>
    </location>
</feature>
<feature type="signal peptide" evidence="2">
    <location>
        <begin position="1"/>
        <end position="17"/>
    </location>
</feature>
<gene>
    <name evidence="3" type="ORF">MONBRDRAFT_29254</name>
</gene>
<sequence>MKLAILVLALVATSASACNISVTINLLGNIMPCINSFSNEVSECDSIRDRDCICPLLEDYLECTVDQFAQVDGCIPEGVSNAMRNVFSNATQELCTFRLRFEIDVSVNVPANFEAFTEVQARAFGRTILVTGGVENLENGAFAVSWSRGDENRVMFKVTYVGLVAPTTVQMQTTYNDVDYQNDEGNSDNDNVEAEDVTMSSSVSDGEDPDGGSASAAVPALALGAALMGVRYL</sequence>
<dbReference type="Proteomes" id="UP000001357">
    <property type="component" value="Unassembled WGS sequence"/>
</dbReference>
<keyword evidence="4" id="KW-1185">Reference proteome</keyword>
<keyword evidence="2" id="KW-0732">Signal</keyword>
<protein>
    <recommendedName>
        <fullName evidence="5">Extracellular membrane protein CFEM domain-containing protein</fullName>
    </recommendedName>
</protein>